<dbReference type="Proteomes" id="UP000799777">
    <property type="component" value="Unassembled WGS sequence"/>
</dbReference>
<dbReference type="AlphaFoldDB" id="A0A9P4H6A7"/>
<proteinExistence type="inferred from homology"/>
<keyword evidence="3" id="KW-0479">Metal-binding</keyword>
<feature type="binding site" description="axial binding residue" evidence="3">
    <location>
        <position position="424"/>
    </location>
    <ligand>
        <name>heme</name>
        <dbReference type="ChEBI" id="CHEBI:30413"/>
    </ligand>
    <ligandPart>
        <name>Fe</name>
        <dbReference type="ChEBI" id="CHEBI:18248"/>
    </ligandPart>
</feature>
<dbReference type="Gene3D" id="1.10.630.10">
    <property type="entry name" value="Cytochrome P450"/>
    <property type="match status" value="1"/>
</dbReference>
<dbReference type="SUPFAM" id="SSF48264">
    <property type="entry name" value="Cytochrome P450"/>
    <property type="match status" value="1"/>
</dbReference>
<reference evidence="4" key="1">
    <citation type="journal article" date="2020" name="Stud. Mycol.">
        <title>101 Dothideomycetes genomes: a test case for predicting lifestyles and emergence of pathogens.</title>
        <authorList>
            <person name="Haridas S."/>
            <person name="Albert R."/>
            <person name="Binder M."/>
            <person name="Bloem J."/>
            <person name="Labutti K."/>
            <person name="Salamov A."/>
            <person name="Andreopoulos B."/>
            <person name="Baker S."/>
            <person name="Barry K."/>
            <person name="Bills G."/>
            <person name="Bluhm B."/>
            <person name="Cannon C."/>
            <person name="Castanera R."/>
            <person name="Culley D."/>
            <person name="Daum C."/>
            <person name="Ezra D."/>
            <person name="Gonzalez J."/>
            <person name="Henrissat B."/>
            <person name="Kuo A."/>
            <person name="Liang C."/>
            <person name="Lipzen A."/>
            <person name="Lutzoni F."/>
            <person name="Magnuson J."/>
            <person name="Mondo S."/>
            <person name="Nolan M."/>
            <person name="Ohm R."/>
            <person name="Pangilinan J."/>
            <person name="Park H.-J."/>
            <person name="Ramirez L."/>
            <person name="Alfaro M."/>
            <person name="Sun H."/>
            <person name="Tritt A."/>
            <person name="Yoshinaga Y."/>
            <person name="Zwiers L.-H."/>
            <person name="Turgeon B."/>
            <person name="Goodwin S."/>
            <person name="Spatafora J."/>
            <person name="Crous P."/>
            <person name="Grigoriev I."/>
        </authorList>
    </citation>
    <scope>NUCLEOTIDE SEQUENCE</scope>
    <source>
        <strain evidence="4">CBS 110217</strain>
    </source>
</reference>
<sequence length="480" mass="54061">MKSFFTYENVVSIVLAVLTRRLILWLIKLLWDGFRSDLRNVPGPVLSRFTHLPLKLAVMQGRRSLYIHALHEQYGSYVRISPDEVHTADIAAFRTIHRVGSDWNKGNFYEGQLPSQMNDETAGVFGIQNNKTASPRRRLFQSAGTQKIVVEWEPQVKQLTALALQKITHDLRTRGASDVMKWWTLMASDITGSLAFGESFHNTENGERNRLVHDVEMLMPIIGVRTIMPWTKPIMDAIPTCYGKDAVQATRAAQQGGGKTLFSKMVLDDESEQAIPDSLIEKEATNVIVAGTDTTAMTLTYLVYAVLKNPDVKRKLVEEMKTCSTDPKWEELESKSYLNNVIQETMRTHPAVPGTLVRKVPPGGENALKYRLPAGTEVGTQAWTFHHDPSVFEDPFEFKPERWDDPTLLMKEYMMPFGGPTRMCVGRNIARMSLLHATAVFFRECPDVGLAESTTEASMEMVDYFAIKPRSGKCVVVSIS</sequence>
<dbReference type="PANTHER" id="PTHR24305">
    <property type="entry name" value="CYTOCHROME P450"/>
    <property type="match status" value="1"/>
</dbReference>
<dbReference type="GO" id="GO:0005506">
    <property type="term" value="F:iron ion binding"/>
    <property type="evidence" value="ECO:0007669"/>
    <property type="project" value="InterPro"/>
</dbReference>
<name>A0A9P4H6A7_9PLEO</name>
<keyword evidence="5" id="KW-1185">Reference proteome</keyword>
<dbReference type="PANTHER" id="PTHR24305:SF96">
    <property type="entry name" value="CYTOCHROME P450 MONOOXYGENASE STCB-RELATED"/>
    <property type="match status" value="1"/>
</dbReference>
<keyword evidence="3" id="KW-0349">Heme</keyword>
<keyword evidence="4" id="KW-0503">Monooxygenase</keyword>
<comment type="similarity">
    <text evidence="1">Belongs to the cytochrome P450 family.</text>
</comment>
<dbReference type="InterPro" id="IPR002401">
    <property type="entry name" value="Cyt_P450_E_grp-I"/>
</dbReference>
<evidence type="ECO:0000256" key="2">
    <source>
        <dbReference type="ARBA" id="ARBA00023002"/>
    </source>
</evidence>
<dbReference type="EMBL" id="ML978222">
    <property type="protein sequence ID" value="KAF2027742.1"/>
    <property type="molecule type" value="Genomic_DNA"/>
</dbReference>
<evidence type="ECO:0000256" key="3">
    <source>
        <dbReference type="PIRSR" id="PIRSR602401-1"/>
    </source>
</evidence>
<accession>A0A9P4H6A7</accession>
<organism evidence="4 5">
    <name type="scientific">Setomelanomma holmii</name>
    <dbReference type="NCBI Taxonomy" id="210430"/>
    <lineage>
        <taxon>Eukaryota</taxon>
        <taxon>Fungi</taxon>
        <taxon>Dikarya</taxon>
        <taxon>Ascomycota</taxon>
        <taxon>Pezizomycotina</taxon>
        <taxon>Dothideomycetes</taxon>
        <taxon>Pleosporomycetidae</taxon>
        <taxon>Pleosporales</taxon>
        <taxon>Pleosporineae</taxon>
        <taxon>Phaeosphaeriaceae</taxon>
        <taxon>Setomelanomma</taxon>
    </lineage>
</organism>
<dbReference type="PRINTS" id="PR00385">
    <property type="entry name" value="P450"/>
</dbReference>
<comment type="caution">
    <text evidence="4">The sequence shown here is derived from an EMBL/GenBank/DDBJ whole genome shotgun (WGS) entry which is preliminary data.</text>
</comment>
<dbReference type="InterPro" id="IPR050121">
    <property type="entry name" value="Cytochrome_P450_monoxygenase"/>
</dbReference>
<gene>
    <name evidence="4" type="ORF">EK21DRAFT_102323</name>
</gene>
<dbReference type="PRINTS" id="PR00463">
    <property type="entry name" value="EP450I"/>
</dbReference>
<dbReference type="GO" id="GO:0004497">
    <property type="term" value="F:monooxygenase activity"/>
    <property type="evidence" value="ECO:0007669"/>
    <property type="project" value="UniProtKB-KW"/>
</dbReference>
<dbReference type="InterPro" id="IPR001128">
    <property type="entry name" value="Cyt_P450"/>
</dbReference>
<evidence type="ECO:0000313" key="4">
    <source>
        <dbReference type="EMBL" id="KAF2027742.1"/>
    </source>
</evidence>
<comment type="cofactor">
    <cofactor evidence="3">
        <name>heme</name>
        <dbReference type="ChEBI" id="CHEBI:30413"/>
    </cofactor>
</comment>
<dbReference type="OrthoDB" id="1470350at2759"/>
<dbReference type="GO" id="GO:0016705">
    <property type="term" value="F:oxidoreductase activity, acting on paired donors, with incorporation or reduction of molecular oxygen"/>
    <property type="evidence" value="ECO:0007669"/>
    <property type="project" value="InterPro"/>
</dbReference>
<dbReference type="Pfam" id="PF00067">
    <property type="entry name" value="p450"/>
    <property type="match status" value="1"/>
</dbReference>
<dbReference type="InterPro" id="IPR036396">
    <property type="entry name" value="Cyt_P450_sf"/>
</dbReference>
<protein>
    <submittedName>
        <fullName evidence="4">Sterigmatocystin biosynthesis P450 monooxygenase</fullName>
    </submittedName>
</protein>
<keyword evidence="2" id="KW-0560">Oxidoreductase</keyword>
<dbReference type="GO" id="GO:0020037">
    <property type="term" value="F:heme binding"/>
    <property type="evidence" value="ECO:0007669"/>
    <property type="project" value="InterPro"/>
</dbReference>
<evidence type="ECO:0000313" key="5">
    <source>
        <dbReference type="Proteomes" id="UP000799777"/>
    </source>
</evidence>
<keyword evidence="3" id="KW-0408">Iron</keyword>
<evidence type="ECO:0000256" key="1">
    <source>
        <dbReference type="ARBA" id="ARBA00010617"/>
    </source>
</evidence>